<reference evidence="1" key="1">
    <citation type="submission" date="2018-11" db="EMBL/GenBank/DDBJ databases">
        <authorList>
            <consortium name="Pathogen Informatics"/>
        </authorList>
    </citation>
    <scope>NUCLEOTIDE SEQUENCE [LARGE SCALE GENOMIC DNA]</scope>
</reference>
<proteinExistence type="predicted"/>
<accession>A0A3P8D0H0</accession>
<dbReference type="AlphaFoldDB" id="A0A3P8D0H0"/>
<sequence>MCESARGRPDDTVTDVYRALLDIKGVTMKILIFGLLSLGATAGSDAPKDQPCGKLVSRKYANQVNPTGDSTERVNRKTKSGKLFYQGDNVLTRNQAEEHNSGVKADGRYRSKRQAIRDRRRMWGNNRVAFFFDDTASEILRLNNFGSKRKACIQKWRKGLEGQYMRGHIRGQLR</sequence>
<evidence type="ECO:0000313" key="1">
    <source>
        <dbReference type="EMBL" id="VDP25734.1"/>
    </source>
</evidence>
<organism evidence="1">
    <name type="scientific">Heligmosomoides polygyrus</name>
    <name type="common">Parasitic roundworm</name>
    <dbReference type="NCBI Taxonomy" id="6339"/>
    <lineage>
        <taxon>Eukaryota</taxon>
        <taxon>Metazoa</taxon>
        <taxon>Ecdysozoa</taxon>
        <taxon>Nematoda</taxon>
        <taxon>Chromadorea</taxon>
        <taxon>Rhabditida</taxon>
        <taxon>Rhabditina</taxon>
        <taxon>Rhabditomorpha</taxon>
        <taxon>Strongyloidea</taxon>
        <taxon>Heligmosomidae</taxon>
        <taxon>Heligmosomoides</taxon>
    </lineage>
</organism>
<protein>
    <submittedName>
        <fullName evidence="1">Uncharacterized protein</fullName>
    </submittedName>
</protein>
<dbReference type="EMBL" id="UZAH01033040">
    <property type="protein sequence ID" value="VDP25734.1"/>
    <property type="molecule type" value="Genomic_DNA"/>
</dbReference>
<name>A0A3P8D0H0_HELPZ</name>
<gene>
    <name evidence="1" type="ORF">HPBE_LOCUS21474</name>
</gene>